<proteinExistence type="predicted"/>
<feature type="non-terminal residue" evidence="1">
    <location>
        <position position="1"/>
    </location>
</feature>
<dbReference type="EMBL" id="KQ976408">
    <property type="protein sequence ID" value="KYM91152.1"/>
    <property type="molecule type" value="Genomic_DNA"/>
</dbReference>
<protein>
    <submittedName>
        <fullName evidence="1">Uncharacterized protein</fullName>
    </submittedName>
</protein>
<evidence type="ECO:0000313" key="1">
    <source>
        <dbReference type="EMBL" id="KYM91152.1"/>
    </source>
</evidence>
<reference evidence="1 2" key="1">
    <citation type="submission" date="2015-09" db="EMBL/GenBank/DDBJ databases">
        <title>Atta colombica WGS genome.</title>
        <authorList>
            <person name="Nygaard S."/>
            <person name="Hu H."/>
            <person name="Boomsma J."/>
            <person name="Zhang G."/>
        </authorList>
    </citation>
    <scope>NUCLEOTIDE SEQUENCE [LARGE SCALE GENOMIC DNA]</scope>
    <source>
        <strain evidence="1">Treedump-2</strain>
        <tissue evidence="1">Whole body</tissue>
    </source>
</reference>
<keyword evidence="2" id="KW-1185">Reference proteome</keyword>
<accession>A0A195BUX8</accession>
<evidence type="ECO:0000313" key="2">
    <source>
        <dbReference type="Proteomes" id="UP000078540"/>
    </source>
</evidence>
<gene>
    <name evidence="1" type="ORF">ALC53_01564</name>
</gene>
<sequence>IWPCYENENMGRAMSKDWSGSQGCTSESEVACLSSPFRMKKKKEKKGLRRHVKYV</sequence>
<dbReference type="AlphaFoldDB" id="A0A195BUX8"/>
<name>A0A195BUX8_9HYME</name>
<dbReference type="Proteomes" id="UP000078540">
    <property type="component" value="Unassembled WGS sequence"/>
</dbReference>
<organism evidence="1 2">
    <name type="scientific">Atta colombica</name>
    <dbReference type="NCBI Taxonomy" id="520822"/>
    <lineage>
        <taxon>Eukaryota</taxon>
        <taxon>Metazoa</taxon>
        <taxon>Ecdysozoa</taxon>
        <taxon>Arthropoda</taxon>
        <taxon>Hexapoda</taxon>
        <taxon>Insecta</taxon>
        <taxon>Pterygota</taxon>
        <taxon>Neoptera</taxon>
        <taxon>Endopterygota</taxon>
        <taxon>Hymenoptera</taxon>
        <taxon>Apocrita</taxon>
        <taxon>Aculeata</taxon>
        <taxon>Formicoidea</taxon>
        <taxon>Formicidae</taxon>
        <taxon>Myrmicinae</taxon>
        <taxon>Atta</taxon>
    </lineage>
</organism>